<protein>
    <submittedName>
        <fullName evidence="1">Uncharacterized protein</fullName>
    </submittedName>
</protein>
<evidence type="ECO:0000313" key="1">
    <source>
        <dbReference type="EMBL" id="CAE7102976.1"/>
    </source>
</evidence>
<dbReference type="Proteomes" id="UP000663827">
    <property type="component" value="Unassembled WGS sequence"/>
</dbReference>
<dbReference type="InterPro" id="IPR043129">
    <property type="entry name" value="ATPase_NBD"/>
</dbReference>
<gene>
    <name evidence="1" type="ORF">RDB_LOCUS42200</name>
</gene>
<accession>A0A8H3DVJ0</accession>
<dbReference type="CDD" id="cd10170">
    <property type="entry name" value="ASKHA_NBD_HSP70"/>
    <property type="match status" value="1"/>
</dbReference>
<dbReference type="PANTHER" id="PTHR14187">
    <property type="entry name" value="ALPHA KINASE/ELONGATION FACTOR 2 KINASE"/>
    <property type="match status" value="1"/>
</dbReference>
<proteinExistence type="predicted"/>
<name>A0A8H3DVJ0_9AGAM</name>
<organism evidence="1 2">
    <name type="scientific">Rhizoctonia solani</name>
    <dbReference type="NCBI Taxonomy" id="456999"/>
    <lineage>
        <taxon>Eukaryota</taxon>
        <taxon>Fungi</taxon>
        <taxon>Dikarya</taxon>
        <taxon>Basidiomycota</taxon>
        <taxon>Agaricomycotina</taxon>
        <taxon>Agaricomycetes</taxon>
        <taxon>Cantharellales</taxon>
        <taxon>Ceratobasidiaceae</taxon>
        <taxon>Rhizoctonia</taxon>
    </lineage>
</organism>
<comment type="caution">
    <text evidence="1">The sequence shown here is derived from an EMBL/GenBank/DDBJ whole genome shotgun (WGS) entry which is preliminary data.</text>
</comment>
<sequence>MSLDAESNDHLWTGPFKIVIGIDIGVRQSAVSFACLKPGEKWSVRRVTQWPGKDSQNSHGKIPTAIWYDSTNKAVLFGAEAMTPQAEEEAEDNGWKLARYFKLHLHPPHLTAQHGLELEPLPFSVPLSQVYADFLGYLLQHTQSYFEDHIIDGKRIWKQYKPTMEVVLAHPNGWGIREQAFFRLSAVKAGLTNASDAASRVHFVNEAEASVHFCAQNPDIGSRLLPGMMLVVCNAGRLTVETTVNVVKSVHPIRLEETRPSKCIQAGGVFVDKAAEKYLCKILGKAGLSQEDVEEYATRGAKDFELRSKRVFKDAANGQSIEIAGTRYNNTAIRARRGRINLEGFEVKSFFDPCVDKILDSVSAQLQTSSVMHTIFLMGGFGQSPYLCEQLKKRFEPIGCDIVATTRSVHTCVADGTIIWYSCNHGDNDKP</sequence>
<dbReference type="PANTHER" id="PTHR14187:SF5">
    <property type="entry name" value="HEAT SHOCK 70 KDA PROTEIN 12A"/>
    <property type="match status" value="1"/>
</dbReference>
<dbReference type="Gene3D" id="3.30.420.40">
    <property type="match status" value="1"/>
</dbReference>
<dbReference type="AlphaFoldDB" id="A0A8H3DVJ0"/>
<evidence type="ECO:0000313" key="2">
    <source>
        <dbReference type="Proteomes" id="UP000663827"/>
    </source>
</evidence>
<dbReference type="SUPFAM" id="SSF53067">
    <property type="entry name" value="Actin-like ATPase domain"/>
    <property type="match status" value="2"/>
</dbReference>
<reference evidence="1" key="1">
    <citation type="submission" date="2021-01" db="EMBL/GenBank/DDBJ databases">
        <authorList>
            <person name="Kaushik A."/>
        </authorList>
    </citation>
    <scope>NUCLEOTIDE SEQUENCE</scope>
    <source>
        <strain evidence="1">AG5</strain>
    </source>
</reference>
<dbReference type="EMBL" id="CAJNJQ010000835">
    <property type="protein sequence ID" value="CAE7102976.1"/>
    <property type="molecule type" value="Genomic_DNA"/>
</dbReference>